<dbReference type="GO" id="GO:0051539">
    <property type="term" value="F:4 iron, 4 sulfur cluster binding"/>
    <property type="evidence" value="ECO:0007669"/>
    <property type="project" value="UniProtKB-KW"/>
</dbReference>
<evidence type="ECO:0000256" key="5">
    <source>
        <dbReference type="ARBA" id="ARBA00022485"/>
    </source>
</evidence>
<evidence type="ECO:0000256" key="10">
    <source>
        <dbReference type="ARBA" id="ARBA00023014"/>
    </source>
</evidence>
<keyword evidence="5" id="KW-0004">4Fe-4S</keyword>
<keyword evidence="11" id="KW-0234">DNA repair</keyword>
<comment type="caution">
    <text evidence="13">The sequence shown here is derived from an EMBL/GenBank/DDBJ whole genome shotgun (WGS) entry which is preliminary data.</text>
</comment>
<sequence>MRAPSENAGILLEWYRAMGVDETIADETRDWLSEIPRAEQPLPKGIDVDANVNRKPPSRERADLTHLAATARAAPAELPASNDVMAARELARSAKSLEELRGLLESFEGCGLKATASRLCLSRGSPSAPLMLIGEAPGKDEDRQGQPFVGRAGQLLDRMLAAIGLTEADFYITNIVFWRPPGNRTPSPEEVQVCQPFVERQIELLAPKIVVFLGNAAAKQLTGATEGIMKLRGKWLELPGHPGARAMATLHPAYLLRTPIAKRLAWRDLLAVREALDTLEGRP</sequence>
<dbReference type="InterPro" id="IPR005122">
    <property type="entry name" value="Uracil-DNA_glycosylase-like"/>
</dbReference>
<dbReference type="GO" id="GO:0046872">
    <property type="term" value="F:metal ion binding"/>
    <property type="evidence" value="ECO:0007669"/>
    <property type="project" value="UniProtKB-KW"/>
</dbReference>
<evidence type="ECO:0000256" key="8">
    <source>
        <dbReference type="ARBA" id="ARBA00022801"/>
    </source>
</evidence>
<evidence type="ECO:0000313" key="14">
    <source>
        <dbReference type="Proteomes" id="UP000623250"/>
    </source>
</evidence>
<dbReference type="Proteomes" id="UP000623250">
    <property type="component" value="Unassembled WGS sequence"/>
</dbReference>
<evidence type="ECO:0000256" key="7">
    <source>
        <dbReference type="ARBA" id="ARBA00022763"/>
    </source>
</evidence>
<evidence type="ECO:0000256" key="9">
    <source>
        <dbReference type="ARBA" id="ARBA00023004"/>
    </source>
</evidence>
<keyword evidence="9" id="KW-0408">Iron</keyword>
<evidence type="ECO:0000313" key="13">
    <source>
        <dbReference type="EMBL" id="MBJ7542352.1"/>
    </source>
</evidence>
<proteinExistence type="inferred from homology"/>
<dbReference type="GO" id="GO:0004844">
    <property type="term" value="F:uracil DNA N-glycosylase activity"/>
    <property type="evidence" value="ECO:0007669"/>
    <property type="project" value="UniProtKB-EC"/>
</dbReference>
<accession>A0A8I1KI83</accession>
<dbReference type="CDD" id="cd10030">
    <property type="entry name" value="UDG-F4_TTUDGA_SPO1dp_like"/>
    <property type="match status" value="1"/>
</dbReference>
<reference evidence="13 14" key="1">
    <citation type="submission" date="2020-12" db="EMBL/GenBank/DDBJ databases">
        <title>Revised draft genomes of Rhodomicrobium vannielii ATCC 17100 and Rhodomicrobium udaipurense JA643.</title>
        <authorList>
            <person name="Conners E.M."/>
            <person name="Davenport E.J."/>
            <person name="Bose A."/>
        </authorList>
    </citation>
    <scope>NUCLEOTIDE SEQUENCE [LARGE SCALE GENOMIC DNA]</scope>
    <source>
        <strain evidence="13 14">JA643</strain>
    </source>
</reference>
<evidence type="ECO:0000256" key="2">
    <source>
        <dbReference type="ARBA" id="ARBA00006521"/>
    </source>
</evidence>
<dbReference type="SUPFAM" id="SSF52141">
    <property type="entry name" value="Uracil-DNA glycosylase-like"/>
    <property type="match status" value="1"/>
</dbReference>
<dbReference type="PANTHER" id="PTHR33693:SF1">
    <property type="entry name" value="TYPE-4 URACIL-DNA GLYCOSYLASE"/>
    <property type="match status" value="1"/>
</dbReference>
<dbReference type="AlphaFoldDB" id="A0A8I1KI83"/>
<dbReference type="InterPro" id="IPR036895">
    <property type="entry name" value="Uracil-DNA_glycosylase-like_sf"/>
</dbReference>
<name>A0A8I1KI83_9HYPH</name>
<dbReference type="EMBL" id="JAEMUK010000005">
    <property type="protein sequence ID" value="MBJ7542352.1"/>
    <property type="molecule type" value="Genomic_DNA"/>
</dbReference>
<evidence type="ECO:0000256" key="3">
    <source>
        <dbReference type="ARBA" id="ARBA00012030"/>
    </source>
</evidence>
<keyword evidence="14" id="KW-1185">Reference proteome</keyword>
<comment type="catalytic activity">
    <reaction evidence="1">
        <text>Hydrolyzes single-stranded DNA or mismatched double-stranded DNA and polynucleotides, releasing free uracil.</text>
        <dbReference type="EC" id="3.2.2.27"/>
    </reaction>
</comment>
<dbReference type="RefSeq" id="WP_199502265.1">
    <property type="nucleotide sequence ID" value="NZ_JAEMUK010000005.1"/>
</dbReference>
<organism evidence="13 14">
    <name type="scientific">Rhodomicrobium udaipurense</name>
    <dbReference type="NCBI Taxonomy" id="1202716"/>
    <lineage>
        <taxon>Bacteria</taxon>
        <taxon>Pseudomonadati</taxon>
        <taxon>Pseudomonadota</taxon>
        <taxon>Alphaproteobacteria</taxon>
        <taxon>Hyphomicrobiales</taxon>
        <taxon>Hyphomicrobiaceae</taxon>
        <taxon>Rhodomicrobium</taxon>
    </lineage>
</organism>
<evidence type="ECO:0000256" key="11">
    <source>
        <dbReference type="ARBA" id="ARBA00023204"/>
    </source>
</evidence>
<dbReference type="GO" id="GO:0006281">
    <property type="term" value="P:DNA repair"/>
    <property type="evidence" value="ECO:0007669"/>
    <property type="project" value="UniProtKB-KW"/>
</dbReference>
<protein>
    <recommendedName>
        <fullName evidence="4">Type-4 uracil-DNA glycosylase</fullName>
        <ecNumber evidence="3">3.2.2.27</ecNumber>
    </recommendedName>
</protein>
<dbReference type="Pfam" id="PF03167">
    <property type="entry name" value="UDG"/>
    <property type="match status" value="1"/>
</dbReference>
<evidence type="ECO:0000259" key="12">
    <source>
        <dbReference type="SMART" id="SM00986"/>
    </source>
</evidence>
<evidence type="ECO:0000256" key="1">
    <source>
        <dbReference type="ARBA" id="ARBA00001400"/>
    </source>
</evidence>
<dbReference type="Gene3D" id="3.40.470.10">
    <property type="entry name" value="Uracil-DNA glycosylase-like domain"/>
    <property type="match status" value="1"/>
</dbReference>
<dbReference type="NCBIfam" id="TIGR00758">
    <property type="entry name" value="UDG_fam4"/>
    <property type="match status" value="1"/>
</dbReference>
<dbReference type="InterPro" id="IPR051536">
    <property type="entry name" value="UDG_Type-4/5"/>
</dbReference>
<dbReference type="InterPro" id="IPR005273">
    <property type="entry name" value="Ura-DNA_glyco_family4"/>
</dbReference>
<evidence type="ECO:0000256" key="6">
    <source>
        <dbReference type="ARBA" id="ARBA00022723"/>
    </source>
</evidence>
<feature type="domain" description="Uracil-DNA glycosylase-like" evidence="12">
    <location>
        <begin position="121"/>
        <end position="270"/>
    </location>
</feature>
<dbReference type="PANTHER" id="PTHR33693">
    <property type="entry name" value="TYPE-5 URACIL-DNA GLYCOSYLASE"/>
    <property type="match status" value="1"/>
</dbReference>
<gene>
    <name evidence="13" type="ORF">JDN41_02140</name>
</gene>
<keyword evidence="6" id="KW-0479">Metal-binding</keyword>
<keyword evidence="7" id="KW-0227">DNA damage</keyword>
<dbReference type="EC" id="3.2.2.27" evidence="3"/>
<keyword evidence="10" id="KW-0411">Iron-sulfur</keyword>
<comment type="similarity">
    <text evidence="2">Belongs to the uracil-DNA glycosylase (UDG) superfamily. Type 4 (UDGa) family.</text>
</comment>
<dbReference type="SMART" id="SM00986">
    <property type="entry name" value="UDG"/>
    <property type="match status" value="1"/>
</dbReference>
<dbReference type="SMART" id="SM00987">
    <property type="entry name" value="UreE_C"/>
    <property type="match status" value="1"/>
</dbReference>
<keyword evidence="8" id="KW-0378">Hydrolase</keyword>
<evidence type="ECO:0000256" key="4">
    <source>
        <dbReference type="ARBA" id="ARBA00019403"/>
    </source>
</evidence>